<dbReference type="AlphaFoldDB" id="A0A3M6TFZ8"/>
<keyword evidence="7 9" id="KW-0675">Receptor</keyword>
<dbReference type="InterPro" id="IPR000276">
    <property type="entry name" value="GPCR_Rhodpsn"/>
</dbReference>
<evidence type="ECO:0000256" key="5">
    <source>
        <dbReference type="ARBA" id="ARBA00023040"/>
    </source>
</evidence>
<reference evidence="12 13" key="1">
    <citation type="journal article" date="2018" name="Sci. Rep.">
        <title>Comparative analysis of the Pocillopora damicornis genome highlights role of immune system in coral evolution.</title>
        <authorList>
            <person name="Cunning R."/>
            <person name="Bay R.A."/>
            <person name="Gillette P."/>
            <person name="Baker A.C."/>
            <person name="Traylor-Knowles N."/>
        </authorList>
    </citation>
    <scope>NUCLEOTIDE SEQUENCE [LARGE SCALE GENOMIC DNA]</scope>
    <source>
        <strain evidence="12">RSMAS</strain>
        <tissue evidence="12">Whole animal</tissue>
    </source>
</reference>
<comment type="similarity">
    <text evidence="9">Belongs to the G-protein coupled receptor 1 family.</text>
</comment>
<name>A0A3M6TFZ8_POCDA</name>
<comment type="subcellular location">
    <subcellularLocation>
        <location evidence="1">Cell membrane</location>
        <topology evidence="1">Multi-pass membrane protein</topology>
    </subcellularLocation>
</comment>
<feature type="transmembrane region" description="Helical" evidence="10">
    <location>
        <begin position="26"/>
        <end position="55"/>
    </location>
</feature>
<keyword evidence="3 9" id="KW-0812">Transmembrane</keyword>
<keyword evidence="13" id="KW-1185">Reference proteome</keyword>
<evidence type="ECO:0000256" key="9">
    <source>
        <dbReference type="RuleBase" id="RU000688"/>
    </source>
</evidence>
<gene>
    <name evidence="12" type="ORF">pdam_00008703</name>
</gene>
<evidence type="ECO:0000256" key="2">
    <source>
        <dbReference type="ARBA" id="ARBA00022475"/>
    </source>
</evidence>
<keyword evidence="2" id="KW-1003">Cell membrane</keyword>
<dbReference type="STRING" id="46731.A0A3M6TFZ8"/>
<dbReference type="Gene3D" id="1.20.1070.10">
    <property type="entry name" value="Rhodopsin 7-helix transmembrane proteins"/>
    <property type="match status" value="1"/>
</dbReference>
<evidence type="ECO:0000256" key="3">
    <source>
        <dbReference type="ARBA" id="ARBA00022692"/>
    </source>
</evidence>
<dbReference type="InterPro" id="IPR017452">
    <property type="entry name" value="GPCR_Rhodpsn_7TM"/>
</dbReference>
<evidence type="ECO:0000259" key="11">
    <source>
        <dbReference type="PROSITE" id="PS50262"/>
    </source>
</evidence>
<feature type="transmembrane region" description="Helical" evidence="10">
    <location>
        <begin position="112"/>
        <end position="131"/>
    </location>
</feature>
<keyword evidence="8 9" id="KW-0807">Transducer</keyword>
<sequence>MNSSEKFCVDSTLSNELARFKLTPTIYNILVGVCVTNGLLSPIAVAGNGLVLAVILKFPSLQTNSNLLIFSLATTDILVGAVVQPSFIVYIVSKLRLDFSCMAFMSYLYTEIFSLGLSILMLTLVCCDRYFAIVFPYKYITRATKKRVIKTVVIFWGSWFLFNVICRAVRVKNDEFFSPVASVVIAVTFSLNIVLNFKIFRIVRLHKRQILSHNQVIIDFKTRENPEGQGKTESDNPRTRSQDTRMAVTVLLISGVLIICYLPLMLTSVADMIVDRDDIFDHVIYPLAETVAFLNSSLNPFLYCLRFKELRHKVSQLLRISTASNENK</sequence>
<dbReference type="OrthoDB" id="5949920at2759"/>
<proteinExistence type="inferred from homology"/>
<dbReference type="GO" id="GO:0005886">
    <property type="term" value="C:plasma membrane"/>
    <property type="evidence" value="ECO:0007669"/>
    <property type="project" value="UniProtKB-SubCell"/>
</dbReference>
<keyword evidence="6 10" id="KW-0472">Membrane</keyword>
<feature type="transmembrane region" description="Helical" evidence="10">
    <location>
        <begin position="67"/>
        <end position="92"/>
    </location>
</feature>
<dbReference type="PROSITE" id="PS00237">
    <property type="entry name" value="G_PROTEIN_RECEP_F1_1"/>
    <property type="match status" value="1"/>
</dbReference>
<feature type="transmembrane region" description="Helical" evidence="10">
    <location>
        <begin position="284"/>
        <end position="305"/>
    </location>
</feature>
<keyword evidence="5 9" id="KW-0297">G-protein coupled receptor</keyword>
<dbReference type="SMART" id="SM01381">
    <property type="entry name" value="7TM_GPCR_Srsx"/>
    <property type="match status" value="1"/>
</dbReference>
<evidence type="ECO:0000256" key="8">
    <source>
        <dbReference type="ARBA" id="ARBA00023224"/>
    </source>
</evidence>
<feature type="domain" description="G-protein coupled receptors family 1 profile" evidence="11">
    <location>
        <begin position="47"/>
        <end position="303"/>
    </location>
</feature>
<evidence type="ECO:0000313" key="12">
    <source>
        <dbReference type="EMBL" id="RMX40322.1"/>
    </source>
</evidence>
<keyword evidence="4 10" id="KW-1133">Transmembrane helix</keyword>
<accession>A0A3M6TFZ8</accession>
<feature type="transmembrane region" description="Helical" evidence="10">
    <location>
        <begin position="246"/>
        <end position="264"/>
    </location>
</feature>
<dbReference type="PANTHER" id="PTHR24249:SF372">
    <property type="entry name" value="G-PROTEIN COUPLED RECEPTORS FAMILY 1 PROFILE DOMAIN-CONTAINING PROTEIN"/>
    <property type="match status" value="1"/>
</dbReference>
<dbReference type="Proteomes" id="UP000275408">
    <property type="component" value="Unassembled WGS sequence"/>
</dbReference>
<evidence type="ECO:0000256" key="6">
    <source>
        <dbReference type="ARBA" id="ARBA00023136"/>
    </source>
</evidence>
<dbReference type="EMBL" id="RCHS01003667">
    <property type="protein sequence ID" value="RMX40322.1"/>
    <property type="molecule type" value="Genomic_DNA"/>
</dbReference>
<evidence type="ECO:0000256" key="1">
    <source>
        <dbReference type="ARBA" id="ARBA00004651"/>
    </source>
</evidence>
<feature type="transmembrane region" description="Helical" evidence="10">
    <location>
        <begin position="152"/>
        <end position="170"/>
    </location>
</feature>
<dbReference type="Pfam" id="PF00001">
    <property type="entry name" value="7tm_1"/>
    <property type="match status" value="1"/>
</dbReference>
<dbReference type="GO" id="GO:0004930">
    <property type="term" value="F:G protein-coupled receptor activity"/>
    <property type="evidence" value="ECO:0007669"/>
    <property type="project" value="UniProtKB-KW"/>
</dbReference>
<evidence type="ECO:0000256" key="4">
    <source>
        <dbReference type="ARBA" id="ARBA00022989"/>
    </source>
</evidence>
<feature type="transmembrane region" description="Helical" evidence="10">
    <location>
        <begin position="176"/>
        <end position="197"/>
    </location>
</feature>
<comment type="caution">
    <text evidence="12">The sequence shown here is derived from an EMBL/GenBank/DDBJ whole genome shotgun (WGS) entry which is preliminary data.</text>
</comment>
<organism evidence="12 13">
    <name type="scientific">Pocillopora damicornis</name>
    <name type="common">Cauliflower coral</name>
    <name type="synonym">Millepora damicornis</name>
    <dbReference type="NCBI Taxonomy" id="46731"/>
    <lineage>
        <taxon>Eukaryota</taxon>
        <taxon>Metazoa</taxon>
        <taxon>Cnidaria</taxon>
        <taxon>Anthozoa</taxon>
        <taxon>Hexacorallia</taxon>
        <taxon>Scleractinia</taxon>
        <taxon>Astrocoeniina</taxon>
        <taxon>Pocilloporidae</taxon>
        <taxon>Pocillopora</taxon>
    </lineage>
</organism>
<dbReference type="PROSITE" id="PS50262">
    <property type="entry name" value="G_PROTEIN_RECEP_F1_2"/>
    <property type="match status" value="1"/>
</dbReference>
<evidence type="ECO:0000256" key="7">
    <source>
        <dbReference type="ARBA" id="ARBA00023170"/>
    </source>
</evidence>
<dbReference type="PRINTS" id="PR00237">
    <property type="entry name" value="GPCRRHODOPSN"/>
</dbReference>
<evidence type="ECO:0000256" key="10">
    <source>
        <dbReference type="SAM" id="Phobius"/>
    </source>
</evidence>
<dbReference type="SUPFAM" id="SSF81321">
    <property type="entry name" value="Family A G protein-coupled receptor-like"/>
    <property type="match status" value="1"/>
</dbReference>
<evidence type="ECO:0000313" key="13">
    <source>
        <dbReference type="Proteomes" id="UP000275408"/>
    </source>
</evidence>
<protein>
    <recommendedName>
        <fullName evidence="11">G-protein coupled receptors family 1 profile domain-containing protein</fullName>
    </recommendedName>
</protein>
<dbReference type="InterPro" id="IPR050569">
    <property type="entry name" value="TAAR"/>
</dbReference>
<dbReference type="PANTHER" id="PTHR24249">
    <property type="entry name" value="HISTAMINE RECEPTOR-RELATED G-PROTEIN COUPLED RECEPTOR"/>
    <property type="match status" value="1"/>
</dbReference>
<dbReference type="CDD" id="cd00637">
    <property type="entry name" value="7tm_classA_rhodopsin-like"/>
    <property type="match status" value="1"/>
</dbReference>